<reference key="1">
    <citation type="submission" date="2010-11" db="EMBL/GenBank/DDBJ databases">
        <title>The complete genome of Leadbetterella byssophila DSM 17132.</title>
        <authorList>
            <consortium name="US DOE Joint Genome Institute (JGI-PGF)"/>
            <person name="Lucas S."/>
            <person name="Copeland A."/>
            <person name="Lapidus A."/>
            <person name="Glavina del Rio T."/>
            <person name="Dalin E."/>
            <person name="Tice H."/>
            <person name="Bruce D."/>
            <person name="Goodwin L."/>
            <person name="Pitluck S."/>
            <person name="Kyrpides N."/>
            <person name="Mavromatis K."/>
            <person name="Ivanova N."/>
            <person name="Teshima H."/>
            <person name="Brettin T."/>
            <person name="Detter J.C."/>
            <person name="Han C."/>
            <person name="Tapia R."/>
            <person name="Land M."/>
            <person name="Hauser L."/>
            <person name="Markowitz V."/>
            <person name="Cheng J.-F."/>
            <person name="Hugenholtz P."/>
            <person name="Woyke T."/>
            <person name="Wu D."/>
            <person name="Tindall B."/>
            <person name="Pomrenke H.G."/>
            <person name="Brambilla E."/>
            <person name="Klenk H.-P."/>
            <person name="Eisen J.A."/>
        </authorList>
    </citation>
    <scope>NUCLEOTIDE SEQUENCE [LARGE SCALE GENOMIC DNA]</scope>
    <source>
        <strain>DSM 17132</strain>
    </source>
</reference>
<feature type="transmembrane region" description="Helical" evidence="6">
    <location>
        <begin position="15"/>
        <end position="34"/>
    </location>
</feature>
<dbReference type="eggNOG" id="COG5605">
    <property type="taxonomic scope" value="Bacteria"/>
</dbReference>
<keyword evidence="8" id="KW-1185">Reference proteome</keyword>
<gene>
    <name evidence="7" type="ordered locus">Lbys_2196</name>
</gene>
<dbReference type="Proteomes" id="UP000007435">
    <property type="component" value="Chromosome"/>
</dbReference>
<feature type="transmembrane region" description="Helical" evidence="6">
    <location>
        <begin position="46"/>
        <end position="67"/>
    </location>
</feature>
<organism evidence="7 8">
    <name type="scientific">Leadbetterella byssophila (strain DSM 17132 / JCM 16389 / KACC 11308 / NBRC 106382 / 4M15)</name>
    <dbReference type="NCBI Taxonomy" id="649349"/>
    <lineage>
        <taxon>Bacteria</taxon>
        <taxon>Pseudomonadati</taxon>
        <taxon>Bacteroidota</taxon>
        <taxon>Cytophagia</taxon>
        <taxon>Cytophagales</taxon>
        <taxon>Leadbetterellaceae</taxon>
        <taxon>Leadbetterella</taxon>
    </lineage>
</organism>
<evidence type="ECO:0000256" key="4">
    <source>
        <dbReference type="ARBA" id="ARBA00022989"/>
    </source>
</evidence>
<dbReference type="RefSeq" id="WP_013408936.1">
    <property type="nucleotide sequence ID" value="NC_014655.1"/>
</dbReference>
<comment type="subcellular location">
    <subcellularLocation>
        <location evidence="1">Cell membrane</location>
        <topology evidence="1">Multi-pass membrane protein</topology>
    </subcellularLocation>
</comment>
<dbReference type="OrthoDB" id="981917at2"/>
<reference evidence="7 8" key="2">
    <citation type="journal article" date="2011" name="Stand. Genomic Sci.">
        <title>Complete genome sequence of Leadbetterella byssophila type strain (4M15).</title>
        <authorList>
            <person name="Abt B."/>
            <person name="Teshima H."/>
            <person name="Lucas S."/>
            <person name="Lapidus A."/>
            <person name="Del Rio T.G."/>
            <person name="Nolan M."/>
            <person name="Tice H."/>
            <person name="Cheng J.F."/>
            <person name="Pitluck S."/>
            <person name="Liolios K."/>
            <person name="Pagani I."/>
            <person name="Ivanova N."/>
            <person name="Mavromatis K."/>
            <person name="Pati A."/>
            <person name="Tapia R."/>
            <person name="Han C."/>
            <person name="Goodwin L."/>
            <person name="Chen A."/>
            <person name="Palaniappan K."/>
            <person name="Land M."/>
            <person name="Hauser L."/>
            <person name="Chang Y.J."/>
            <person name="Jeffries C.D."/>
            <person name="Rohde M."/>
            <person name="Goker M."/>
            <person name="Tindall B.J."/>
            <person name="Detter J.C."/>
            <person name="Woyke T."/>
            <person name="Bristow J."/>
            <person name="Eisen J.A."/>
            <person name="Markowitz V."/>
            <person name="Hugenholtz P."/>
            <person name="Klenk H.P."/>
            <person name="Kyrpides N.C."/>
        </authorList>
    </citation>
    <scope>NUCLEOTIDE SEQUENCE [LARGE SCALE GENOMIC DNA]</scope>
    <source>
        <strain evidence="8">DSM 17132 / JCM 16389 / KACC 11308 / NBRC 106382 / 4M15</strain>
    </source>
</reference>
<dbReference type="KEGG" id="lby:Lbys_2196"/>
<evidence type="ECO:0000256" key="2">
    <source>
        <dbReference type="ARBA" id="ARBA00022475"/>
    </source>
</evidence>
<name>E4RV10_LEAB4</name>
<keyword evidence="3 6" id="KW-0812">Transmembrane</keyword>
<dbReference type="GO" id="GO:0005886">
    <property type="term" value="C:plasma membrane"/>
    <property type="evidence" value="ECO:0007669"/>
    <property type="project" value="UniProtKB-SubCell"/>
</dbReference>
<keyword evidence="2" id="KW-1003">Cell membrane</keyword>
<evidence type="ECO:0000256" key="6">
    <source>
        <dbReference type="SAM" id="Phobius"/>
    </source>
</evidence>
<accession>E4RV10</accession>
<proteinExistence type="predicted"/>
<evidence type="ECO:0000256" key="3">
    <source>
        <dbReference type="ARBA" id="ARBA00022692"/>
    </source>
</evidence>
<evidence type="ECO:0000256" key="5">
    <source>
        <dbReference type="ARBA" id="ARBA00023136"/>
    </source>
</evidence>
<dbReference type="AlphaFoldDB" id="E4RV10"/>
<sequence>MAAQVERQKPNTKHLWKVFWILLGLTALEFLVAFQVDADHYKWTKIWIFVIMTIVKAYYIVGIFMHLKSETKAFIWYMVLPIMFVIWLIIALLIEGDYVGTERLF</sequence>
<dbReference type="InterPro" id="IPR005171">
    <property type="entry name" value="Cyt_c_oxidase_su4_prok"/>
</dbReference>
<evidence type="ECO:0000313" key="8">
    <source>
        <dbReference type="Proteomes" id="UP000007435"/>
    </source>
</evidence>
<keyword evidence="5 6" id="KW-0472">Membrane</keyword>
<keyword evidence="4 6" id="KW-1133">Transmembrane helix</keyword>
<protein>
    <recommendedName>
        <fullName evidence="9">Cytochrome C oxidase subunit IV</fullName>
    </recommendedName>
</protein>
<evidence type="ECO:0000313" key="7">
    <source>
        <dbReference type="EMBL" id="ADQ17890.1"/>
    </source>
</evidence>
<dbReference type="STRING" id="649349.Lbys_2196"/>
<feature type="transmembrane region" description="Helical" evidence="6">
    <location>
        <begin position="74"/>
        <end position="94"/>
    </location>
</feature>
<evidence type="ECO:0000256" key="1">
    <source>
        <dbReference type="ARBA" id="ARBA00004651"/>
    </source>
</evidence>
<dbReference type="HOGENOM" id="CLU_148689_1_1_10"/>
<dbReference type="Pfam" id="PF03626">
    <property type="entry name" value="COX4_pro"/>
    <property type="match status" value="1"/>
</dbReference>
<evidence type="ECO:0008006" key="9">
    <source>
        <dbReference type="Google" id="ProtNLM"/>
    </source>
</evidence>
<dbReference type="EMBL" id="CP002305">
    <property type="protein sequence ID" value="ADQ17890.1"/>
    <property type="molecule type" value="Genomic_DNA"/>
</dbReference>